<dbReference type="EMBL" id="JAPEUR010000113">
    <property type="protein sequence ID" value="KAJ4320115.1"/>
    <property type="molecule type" value="Genomic_DNA"/>
</dbReference>
<proteinExistence type="predicted"/>
<evidence type="ECO:0000256" key="3">
    <source>
        <dbReference type="PROSITE-ProRule" id="PRU00023"/>
    </source>
</evidence>
<dbReference type="PROSITE" id="PS50297">
    <property type="entry name" value="ANK_REP_REGION"/>
    <property type="match status" value="3"/>
</dbReference>
<evidence type="ECO:0000256" key="2">
    <source>
        <dbReference type="ARBA" id="ARBA00023043"/>
    </source>
</evidence>
<evidence type="ECO:0000313" key="5">
    <source>
        <dbReference type="Proteomes" id="UP001140502"/>
    </source>
</evidence>
<accession>A0A9W8WCL6</accession>
<dbReference type="Proteomes" id="UP001140502">
    <property type="component" value="Unassembled WGS sequence"/>
</dbReference>
<feature type="repeat" description="ANK" evidence="3">
    <location>
        <begin position="57"/>
        <end position="89"/>
    </location>
</feature>
<dbReference type="Pfam" id="PF00023">
    <property type="entry name" value="Ank"/>
    <property type="match status" value="1"/>
</dbReference>
<dbReference type="Gene3D" id="1.25.40.20">
    <property type="entry name" value="Ankyrin repeat-containing domain"/>
    <property type="match status" value="4"/>
</dbReference>
<dbReference type="SMART" id="SM00248">
    <property type="entry name" value="ANK"/>
    <property type="match status" value="12"/>
</dbReference>
<feature type="repeat" description="ANK" evidence="3">
    <location>
        <begin position="1"/>
        <end position="22"/>
    </location>
</feature>
<comment type="caution">
    <text evidence="4">The sequence shown here is derived from an EMBL/GenBank/DDBJ whole genome shotgun (WGS) entry which is preliminary data.</text>
</comment>
<feature type="repeat" description="ANK" evidence="3">
    <location>
        <begin position="263"/>
        <end position="295"/>
    </location>
</feature>
<gene>
    <name evidence="4" type="ORF">N0V84_006002</name>
</gene>
<sequence>MGNTDTLEYLIKHGASVNAIDHGVGGTPLTATIFGGKPDNARVLIEAGANAFHKVRAGRPLLHLAAQQGQREILELFLSAGVPVSTLDEIGETAAYWACKGGHLECIELLLLHDLDLKAGKVDLMKETIRQGHIPIVECLHKHGLPITEHCLYSHGSEDIGPKHWEMLYFISRHLQSRQADEGDTENESSDLMATVESLLSLGLPDFAAAFLEIGHRPGNLDDKSHTRLLIVCTQHGFLSGARALLSEASSLDVARKFSFEPHGWRLLEVAACRNDVEFIKLFLEHGWDPNREDTRGRTSLHLAALCGASDAVKELLCECNVHHRDKERNTAVHMGADSGSIQVLELLVTSREDLDKTNKAGKTPLGIACERGHANAVQWLLDHGSRDQIGDVMHLHPLQLSAHHDHVDCIDMLIASGSNVNTKLAGGNTPLHAAAMSGAWKAVSRLLQGGADPNCSNGQGMTPLAMALLQKEHFCGTFTELFRKSSVDWDAPMSQNIIFTSCVGGNYHVIEAVFDRLQQERPETAKKTVRRMLPELLAELCSSGLAARTAAFPFLLEYMHSNSKEVLSTRILVKAIQNGDDAKLAQSLIDINPKNIYLGSEGLWGMLHFACRYGRIKIARVLLANGAPSWAENENGLSPFEVAKKYLVGEALEEFSHLFRGYEAALTVLAEDDEALWTIQLIDMREKQKESKGKECTEAEQLGYVQ</sequence>
<dbReference type="Pfam" id="PF12796">
    <property type="entry name" value="Ank_2"/>
    <property type="match status" value="3"/>
</dbReference>
<evidence type="ECO:0008006" key="6">
    <source>
        <dbReference type="Google" id="ProtNLM"/>
    </source>
</evidence>
<feature type="repeat" description="ANK" evidence="3">
    <location>
        <begin position="328"/>
        <end position="360"/>
    </location>
</feature>
<dbReference type="PROSITE" id="PS50088">
    <property type="entry name" value="ANK_REPEAT"/>
    <property type="match status" value="6"/>
</dbReference>
<dbReference type="SUPFAM" id="SSF48403">
    <property type="entry name" value="Ankyrin repeat"/>
    <property type="match status" value="2"/>
</dbReference>
<organism evidence="4 5">
    <name type="scientific">Fusarium piperis</name>
    <dbReference type="NCBI Taxonomy" id="1435070"/>
    <lineage>
        <taxon>Eukaryota</taxon>
        <taxon>Fungi</taxon>
        <taxon>Dikarya</taxon>
        <taxon>Ascomycota</taxon>
        <taxon>Pezizomycotina</taxon>
        <taxon>Sordariomycetes</taxon>
        <taxon>Hypocreomycetidae</taxon>
        <taxon>Hypocreales</taxon>
        <taxon>Nectriaceae</taxon>
        <taxon>Fusarium</taxon>
        <taxon>Fusarium solani species complex</taxon>
    </lineage>
</organism>
<keyword evidence="2 3" id="KW-0040">ANK repeat</keyword>
<dbReference type="AlphaFoldDB" id="A0A9W8WCL6"/>
<evidence type="ECO:0000313" key="4">
    <source>
        <dbReference type="EMBL" id="KAJ4320115.1"/>
    </source>
</evidence>
<dbReference type="OrthoDB" id="195446at2759"/>
<keyword evidence="5" id="KW-1185">Reference proteome</keyword>
<dbReference type="Pfam" id="PF13606">
    <property type="entry name" value="Ank_3"/>
    <property type="match status" value="1"/>
</dbReference>
<dbReference type="InterPro" id="IPR036770">
    <property type="entry name" value="Ankyrin_rpt-contain_sf"/>
</dbReference>
<feature type="repeat" description="ANK" evidence="3">
    <location>
        <begin position="427"/>
        <end position="459"/>
    </location>
</feature>
<evidence type="ECO:0000256" key="1">
    <source>
        <dbReference type="ARBA" id="ARBA00022737"/>
    </source>
</evidence>
<dbReference type="PANTHER" id="PTHR24198">
    <property type="entry name" value="ANKYRIN REPEAT AND PROTEIN KINASE DOMAIN-CONTAINING PROTEIN"/>
    <property type="match status" value="1"/>
</dbReference>
<feature type="repeat" description="ANK" evidence="3">
    <location>
        <begin position="361"/>
        <end position="393"/>
    </location>
</feature>
<keyword evidence="1" id="KW-0677">Repeat</keyword>
<dbReference type="InterPro" id="IPR002110">
    <property type="entry name" value="Ankyrin_rpt"/>
</dbReference>
<reference evidence="4" key="1">
    <citation type="submission" date="2022-10" db="EMBL/GenBank/DDBJ databases">
        <title>Tapping the CABI collections for fungal endophytes: first genome assemblies for Collariella, Neodidymelliopsis, Ascochyta clinopodiicola, Didymella pomorum, Didymosphaeria variabile, Neocosmospora piperis and Neocucurbitaria cava.</title>
        <authorList>
            <person name="Hill R."/>
        </authorList>
    </citation>
    <scope>NUCLEOTIDE SEQUENCE</scope>
    <source>
        <strain evidence="4">IMI 366586</strain>
    </source>
</reference>
<protein>
    <recommendedName>
        <fullName evidence="6">Ankyrin</fullName>
    </recommendedName>
</protein>
<name>A0A9W8WCL6_9HYPO</name>
<dbReference type="PANTHER" id="PTHR24198:SF165">
    <property type="entry name" value="ANKYRIN REPEAT-CONTAINING PROTEIN-RELATED"/>
    <property type="match status" value="1"/>
</dbReference>